<dbReference type="SMART" id="SM00332">
    <property type="entry name" value="PP2Cc"/>
    <property type="match status" value="1"/>
</dbReference>
<evidence type="ECO:0000313" key="3">
    <source>
        <dbReference type="Proteomes" id="UP000757900"/>
    </source>
</evidence>
<accession>A0A929MR75</accession>
<comment type="caution">
    <text evidence="2">The sequence shown here is derived from an EMBL/GenBank/DDBJ whole genome shotgun (WGS) entry which is preliminary data.</text>
</comment>
<organism evidence="2 3">
    <name type="scientific">Abiotrophia defectiva</name>
    <name type="common">Streptococcus defectivus</name>
    <dbReference type="NCBI Taxonomy" id="46125"/>
    <lineage>
        <taxon>Bacteria</taxon>
        <taxon>Bacillati</taxon>
        <taxon>Bacillota</taxon>
        <taxon>Bacilli</taxon>
        <taxon>Lactobacillales</taxon>
        <taxon>Aerococcaceae</taxon>
        <taxon>Abiotrophia</taxon>
    </lineage>
</organism>
<evidence type="ECO:0000259" key="1">
    <source>
        <dbReference type="PROSITE" id="PS51746"/>
    </source>
</evidence>
<dbReference type="InterPro" id="IPR015655">
    <property type="entry name" value="PP2C"/>
</dbReference>
<dbReference type="NCBIfam" id="NF033484">
    <property type="entry name" value="Stp1_PP2C_phos"/>
    <property type="match status" value="1"/>
</dbReference>
<dbReference type="SUPFAM" id="SSF81606">
    <property type="entry name" value="PP2C-like"/>
    <property type="match status" value="1"/>
</dbReference>
<name>A0A929MR75_ABIDE</name>
<dbReference type="Gene3D" id="3.60.40.10">
    <property type="entry name" value="PPM-type phosphatase domain"/>
    <property type="match status" value="1"/>
</dbReference>
<reference evidence="2" key="1">
    <citation type="submission" date="2020-04" db="EMBL/GenBank/DDBJ databases">
        <title>Deep metagenomics examines the oral microbiome during advanced dental caries in children, revealing novel taxa and co-occurrences with host molecules.</title>
        <authorList>
            <person name="Baker J.L."/>
            <person name="Morton J.T."/>
            <person name="Dinis M."/>
            <person name="Alvarez R."/>
            <person name="Tran N.C."/>
            <person name="Knight R."/>
            <person name="Edlund A."/>
        </authorList>
    </citation>
    <scope>NUCLEOTIDE SEQUENCE</scope>
    <source>
        <strain evidence="2">JCVI_23_bin.16</strain>
    </source>
</reference>
<dbReference type="PANTHER" id="PTHR47992">
    <property type="entry name" value="PROTEIN PHOSPHATASE"/>
    <property type="match status" value="1"/>
</dbReference>
<dbReference type="InterPro" id="IPR036457">
    <property type="entry name" value="PPM-type-like_dom_sf"/>
</dbReference>
<dbReference type="InterPro" id="IPR001932">
    <property type="entry name" value="PPM-type_phosphatase-like_dom"/>
</dbReference>
<proteinExistence type="predicted"/>
<dbReference type="Pfam" id="PF13672">
    <property type="entry name" value="PP2C_2"/>
    <property type="match status" value="1"/>
</dbReference>
<evidence type="ECO:0000313" key="2">
    <source>
        <dbReference type="EMBL" id="MBF0935363.1"/>
    </source>
</evidence>
<dbReference type="CDD" id="cd00143">
    <property type="entry name" value="PP2Cc"/>
    <property type="match status" value="1"/>
</dbReference>
<dbReference type="AlphaFoldDB" id="A0A929MR75"/>
<dbReference type="SMART" id="SM00331">
    <property type="entry name" value="PP2C_SIG"/>
    <property type="match status" value="1"/>
</dbReference>
<sequence length="255" mass="28165">MKLALSSNIGKRRTTNQDYADYFLNDFGQLLLILCDGVGGHLGGDVASQRTTQYIGQYFQDLNQALAPDQVAAWIEGTLQLVNKQIYQEAQADKNLNGMGTTIVLALIVDGTIYLGHVGDSRAYIYKEGKLQQYTEDHSLVNELIRAGEITLEESYLHPHRNAVTQSIGLTHPLEVAIQTVPSQEAEMLLLCSDGLTNMVTREDLEELFRSSRQEANFAQQLIAAANEAGGMDNISVIIASDLSTENLEEVSEWK</sequence>
<dbReference type="GO" id="GO:0004722">
    <property type="term" value="F:protein serine/threonine phosphatase activity"/>
    <property type="evidence" value="ECO:0007669"/>
    <property type="project" value="InterPro"/>
</dbReference>
<feature type="domain" description="PPM-type phosphatase" evidence="1">
    <location>
        <begin position="2"/>
        <end position="242"/>
    </location>
</feature>
<gene>
    <name evidence="2" type="ORF">HXK00_06975</name>
</gene>
<dbReference type="EMBL" id="JABZFV010000206">
    <property type="protein sequence ID" value="MBF0935363.1"/>
    <property type="molecule type" value="Genomic_DNA"/>
</dbReference>
<dbReference type="Proteomes" id="UP000757900">
    <property type="component" value="Unassembled WGS sequence"/>
</dbReference>
<protein>
    <submittedName>
        <fullName evidence="2">Stp1/IreP family PP2C-type Ser/Thr phosphatase</fullName>
    </submittedName>
</protein>
<dbReference type="PROSITE" id="PS51746">
    <property type="entry name" value="PPM_2"/>
    <property type="match status" value="1"/>
</dbReference>
<feature type="non-terminal residue" evidence="2">
    <location>
        <position position="255"/>
    </location>
</feature>